<accession>A0A1I7TN58</accession>
<proteinExistence type="predicted"/>
<evidence type="ECO:0000259" key="1">
    <source>
        <dbReference type="PROSITE" id="PS50181"/>
    </source>
</evidence>
<dbReference type="PROSITE" id="PS50181">
    <property type="entry name" value="FBOX"/>
    <property type="match status" value="1"/>
</dbReference>
<dbReference type="WBParaSite" id="Csp11.Scaffold629.g10090.t2">
    <property type="protein sequence ID" value="Csp11.Scaffold629.g10090.t2"/>
    <property type="gene ID" value="Csp11.Scaffold629.g10090"/>
</dbReference>
<evidence type="ECO:0000313" key="3">
    <source>
        <dbReference type="WBParaSite" id="Csp11.Scaffold629.g10090.t2"/>
    </source>
</evidence>
<sequence>MFSFFRFPSLVYEEIIKCLDIEEMYNLSQCSKKSFRNVSIMVKRLNISFELCLTDEFSLTVCHGHRTKFQFESVFKLKGPRDQSTHHFCGSLFSKWWIRSKESVCKTYWIDPFQGFGIFFGQIRRLFEKPISCVEYYNDFRYPVAEYDLLLEFINTIQPTIEKANVSFCRAYKIDIMISLNLFKTVRDMRWKTFVIREDEYPDVTHKYNHDTFAIKDGGTWLTIDHVLNMNCRIISIGEIILTSDDLSNLLDAWMAGELPKLEHFAARVEDLDLFTVFKDVECKRMDDNVNFTIRNGPYLIEREFDGRNAIVFGTTSIEILVLQEQLI</sequence>
<dbReference type="Proteomes" id="UP000095282">
    <property type="component" value="Unplaced"/>
</dbReference>
<feature type="domain" description="F-box" evidence="1">
    <location>
        <begin position="1"/>
        <end position="45"/>
    </location>
</feature>
<dbReference type="InterPro" id="IPR012885">
    <property type="entry name" value="F-box_Sdz-33"/>
</dbReference>
<dbReference type="PANTHER" id="PTHR21503">
    <property type="entry name" value="F-BOX-CONTAINING HYPOTHETICAL PROTEIN C.ELEGANS"/>
    <property type="match status" value="1"/>
</dbReference>
<dbReference type="eggNOG" id="ENOG502R33J">
    <property type="taxonomic scope" value="Eukaryota"/>
</dbReference>
<evidence type="ECO:0000313" key="2">
    <source>
        <dbReference type="Proteomes" id="UP000095282"/>
    </source>
</evidence>
<dbReference type="Pfam" id="PF07735">
    <property type="entry name" value="FBA_2"/>
    <property type="match status" value="1"/>
</dbReference>
<keyword evidence="2" id="KW-1185">Reference proteome</keyword>
<dbReference type="AlphaFoldDB" id="A0A1I7TN58"/>
<dbReference type="InterPro" id="IPR001810">
    <property type="entry name" value="F-box_dom"/>
</dbReference>
<organism evidence="2 3">
    <name type="scientific">Caenorhabditis tropicalis</name>
    <dbReference type="NCBI Taxonomy" id="1561998"/>
    <lineage>
        <taxon>Eukaryota</taxon>
        <taxon>Metazoa</taxon>
        <taxon>Ecdysozoa</taxon>
        <taxon>Nematoda</taxon>
        <taxon>Chromadorea</taxon>
        <taxon>Rhabditida</taxon>
        <taxon>Rhabditina</taxon>
        <taxon>Rhabditomorpha</taxon>
        <taxon>Rhabditoidea</taxon>
        <taxon>Rhabditidae</taxon>
        <taxon>Peloderinae</taxon>
        <taxon>Caenorhabditis</taxon>
    </lineage>
</organism>
<reference evidence="3" key="1">
    <citation type="submission" date="2016-11" db="UniProtKB">
        <authorList>
            <consortium name="WormBaseParasite"/>
        </authorList>
    </citation>
    <scope>IDENTIFICATION</scope>
</reference>
<name>A0A1I7TN58_9PELO</name>
<protein>
    <submittedName>
        <fullName evidence="3">F-box domain-containing protein</fullName>
    </submittedName>
</protein>